<dbReference type="AlphaFoldDB" id="A0A9E2KH35"/>
<protein>
    <submittedName>
        <fullName evidence="2">Glycerol acyltransferase</fullName>
    </submittedName>
</protein>
<dbReference type="Pfam" id="PF19576">
    <property type="entry name" value="Acyltransf_2"/>
    <property type="match status" value="1"/>
</dbReference>
<dbReference type="EMBL" id="JAHLFO010000118">
    <property type="protein sequence ID" value="MBU3814581.1"/>
    <property type="molecule type" value="Genomic_DNA"/>
</dbReference>
<dbReference type="SUPFAM" id="SSF69593">
    <property type="entry name" value="Glycerol-3-phosphate (1)-acyltransferase"/>
    <property type="match status" value="1"/>
</dbReference>
<dbReference type="Proteomes" id="UP000824236">
    <property type="component" value="Unassembled WGS sequence"/>
</dbReference>
<organism evidence="2 3">
    <name type="scientific">Candidatus Bacteroides intestinipullorum</name>
    <dbReference type="NCBI Taxonomy" id="2838471"/>
    <lineage>
        <taxon>Bacteria</taxon>
        <taxon>Pseudomonadati</taxon>
        <taxon>Bacteroidota</taxon>
        <taxon>Bacteroidia</taxon>
        <taxon>Bacteroidales</taxon>
        <taxon>Bacteroidaceae</taxon>
        <taxon>Bacteroides</taxon>
    </lineage>
</organism>
<gene>
    <name evidence="2" type="ORF">H9791_08770</name>
</gene>
<dbReference type="GO" id="GO:0016746">
    <property type="term" value="F:acyltransferase activity"/>
    <property type="evidence" value="ECO:0007669"/>
    <property type="project" value="UniProtKB-KW"/>
</dbReference>
<reference evidence="2" key="1">
    <citation type="journal article" date="2021" name="PeerJ">
        <title>Extensive microbial diversity within the chicken gut microbiome revealed by metagenomics and culture.</title>
        <authorList>
            <person name="Gilroy R."/>
            <person name="Ravi A."/>
            <person name="Getino M."/>
            <person name="Pursley I."/>
            <person name="Horton D.L."/>
            <person name="Alikhan N.F."/>
            <person name="Baker D."/>
            <person name="Gharbi K."/>
            <person name="Hall N."/>
            <person name="Watson M."/>
            <person name="Adriaenssens E.M."/>
            <person name="Foster-Nyarko E."/>
            <person name="Jarju S."/>
            <person name="Secka A."/>
            <person name="Antonio M."/>
            <person name="Oren A."/>
            <person name="Chaudhuri R.R."/>
            <person name="La Ragione R."/>
            <person name="Hildebrand F."/>
            <person name="Pallen M.J."/>
        </authorList>
    </citation>
    <scope>NUCLEOTIDE SEQUENCE</scope>
    <source>
        <strain evidence="2">B3-3758</strain>
    </source>
</reference>
<keyword evidence="2" id="KW-0808">Transferase</keyword>
<reference evidence="2" key="2">
    <citation type="submission" date="2021-04" db="EMBL/GenBank/DDBJ databases">
        <authorList>
            <person name="Gilroy R."/>
        </authorList>
    </citation>
    <scope>NUCLEOTIDE SEQUENCE</scope>
    <source>
        <strain evidence="2">B3-3758</strain>
    </source>
</reference>
<comment type="caution">
    <text evidence="2">The sequence shown here is derived from an EMBL/GenBank/DDBJ whole genome shotgun (WGS) entry which is preliminary data.</text>
</comment>
<keyword evidence="2" id="KW-0012">Acyltransferase</keyword>
<evidence type="ECO:0000313" key="2">
    <source>
        <dbReference type="EMBL" id="MBU3814581.1"/>
    </source>
</evidence>
<evidence type="ECO:0000313" key="3">
    <source>
        <dbReference type="Proteomes" id="UP000824236"/>
    </source>
</evidence>
<name>A0A9E2KH35_9BACE</name>
<evidence type="ECO:0000259" key="1">
    <source>
        <dbReference type="Pfam" id="PF19576"/>
    </source>
</evidence>
<feature type="domain" description="Putative acyltransferase ACT14924-like acyltransferase" evidence="1">
    <location>
        <begin position="13"/>
        <end position="268"/>
    </location>
</feature>
<proteinExistence type="predicted"/>
<accession>A0A9E2KH35</accession>
<sequence>MADDSLFLIDIDKVLREKAPGKAKYIPRFVVSYLKRIVHQDELNAFLRGAQDKVGVDFLKASLDFLDAKLVVRGEENLPADGRLCTFVSNHPLGGQDGLALGYVLGTRYDGKIKYLVNDLLMNLHGLAPLCIPINKTGRQAKDFPRVVEAGFASDNQLLMFPAGLCSRRQKGGIIRDLEWKKAFIVKSVQHRRDVVPIHFDGRNSNFFYNLANVCKALGIKFNIAMLYLADEMLKNRHKTFTITIGKPIPWQTFDKSRTPQQWAQYVKDIVYKL</sequence>
<dbReference type="InterPro" id="IPR045746">
    <property type="entry name" value="ACT14924-like_Acyltransf_dom"/>
</dbReference>